<evidence type="ECO:0000313" key="2">
    <source>
        <dbReference type="EMBL" id="MBA5628685.1"/>
    </source>
</evidence>
<accession>A0A838ZPE8</accession>
<dbReference type="PANTHER" id="PTHR33594:SF1">
    <property type="entry name" value="HD_PDEASE DOMAIN-CONTAINING PROTEIN"/>
    <property type="match status" value="1"/>
</dbReference>
<dbReference type="Pfam" id="PF01966">
    <property type="entry name" value="HD"/>
    <property type="match status" value="1"/>
</dbReference>
<evidence type="ECO:0000259" key="1">
    <source>
        <dbReference type="PROSITE" id="PS51831"/>
    </source>
</evidence>
<feature type="domain" description="HD" evidence="1">
    <location>
        <begin position="26"/>
        <end position="125"/>
    </location>
</feature>
<organism evidence="2 3">
    <name type="scientific">Moheibacter lacus</name>
    <dbReference type="NCBI Taxonomy" id="2745851"/>
    <lineage>
        <taxon>Bacteria</taxon>
        <taxon>Pseudomonadati</taxon>
        <taxon>Bacteroidota</taxon>
        <taxon>Flavobacteriia</taxon>
        <taxon>Flavobacteriales</taxon>
        <taxon>Weeksellaceae</taxon>
        <taxon>Moheibacter</taxon>
    </lineage>
</organism>
<dbReference type="AlphaFoldDB" id="A0A838ZPE8"/>
<reference evidence="2 3" key="1">
    <citation type="submission" date="2020-07" db="EMBL/GenBank/DDBJ databases">
        <title>Moheibacter lacus sp. nov., a member of the family Flavobacteriaceae isolated from freshwater lake sediment.</title>
        <authorList>
            <person name="Liu Y."/>
        </authorList>
    </citation>
    <scope>NUCLEOTIDE SEQUENCE [LARGE SCALE GENOMIC DNA]</scope>
    <source>
        <strain evidence="2 3">BDHS18</strain>
    </source>
</reference>
<evidence type="ECO:0000313" key="3">
    <source>
        <dbReference type="Proteomes" id="UP000552241"/>
    </source>
</evidence>
<dbReference type="Proteomes" id="UP000552241">
    <property type="component" value="Unassembled WGS sequence"/>
</dbReference>
<dbReference type="Gene3D" id="1.10.3210.50">
    <property type="match status" value="1"/>
</dbReference>
<proteinExistence type="predicted"/>
<dbReference type="SUPFAM" id="SSF109604">
    <property type="entry name" value="HD-domain/PDEase-like"/>
    <property type="match status" value="1"/>
</dbReference>
<dbReference type="InterPro" id="IPR006674">
    <property type="entry name" value="HD_domain"/>
</dbReference>
<dbReference type="SMART" id="SM00471">
    <property type="entry name" value="HDc"/>
    <property type="match status" value="1"/>
</dbReference>
<dbReference type="PROSITE" id="PS51831">
    <property type="entry name" value="HD"/>
    <property type="match status" value="1"/>
</dbReference>
<gene>
    <name evidence="2" type="ORF">HU137_02745</name>
</gene>
<dbReference type="EMBL" id="JACDZE010000001">
    <property type="protein sequence ID" value="MBA5628685.1"/>
    <property type="molecule type" value="Genomic_DNA"/>
</dbReference>
<dbReference type="PANTHER" id="PTHR33594">
    <property type="entry name" value="SUPERFAMILY HYDROLASE, PUTATIVE (AFU_ORTHOLOGUE AFUA_1G03035)-RELATED"/>
    <property type="match status" value="1"/>
</dbReference>
<protein>
    <submittedName>
        <fullName evidence="2">HD domain-containing protein</fullName>
    </submittedName>
</protein>
<name>A0A838ZPE8_9FLAO</name>
<keyword evidence="3" id="KW-1185">Reference proteome</keyword>
<dbReference type="CDD" id="cd00077">
    <property type="entry name" value="HDc"/>
    <property type="match status" value="1"/>
</dbReference>
<dbReference type="InterPro" id="IPR003607">
    <property type="entry name" value="HD/PDEase_dom"/>
</dbReference>
<sequence>MNELEILKSAQEFIKNQFTGETTGHDYFHIERVVNSAKRIAKEENADESLVEMAAWLHDVGDYKLNDGIDKSEELITDFLNELEIPNEIIQKIIEIVSQVSFSKGNQPTSLEAKIVQDADRLDAIGAIGIARCFAYGGSKEREMWNPENPETSTIQHFYDKLLKLKDLMHTSSAKKIAEERHRYLEEFLERFYEEWNAKS</sequence>
<dbReference type="RefSeq" id="WP_182042274.1">
    <property type="nucleotide sequence ID" value="NZ_JACDZE010000001.1"/>
</dbReference>
<comment type="caution">
    <text evidence="2">The sequence shown here is derived from an EMBL/GenBank/DDBJ whole genome shotgun (WGS) entry which is preliminary data.</text>
</comment>